<feature type="compositionally biased region" description="Basic and acidic residues" evidence="1">
    <location>
        <begin position="59"/>
        <end position="75"/>
    </location>
</feature>
<feature type="region of interest" description="Disordered" evidence="1">
    <location>
        <begin position="256"/>
        <end position="338"/>
    </location>
</feature>
<name>A0A2J6RJR3_HYAVF</name>
<feature type="compositionally biased region" description="Polar residues" evidence="1">
    <location>
        <begin position="44"/>
        <end position="58"/>
    </location>
</feature>
<feature type="compositionally biased region" description="Basic and acidic residues" evidence="1">
    <location>
        <begin position="280"/>
        <end position="293"/>
    </location>
</feature>
<proteinExistence type="predicted"/>
<gene>
    <name evidence="2" type="ORF">L207DRAFT_634732</name>
</gene>
<feature type="region of interest" description="Disordered" evidence="1">
    <location>
        <begin position="1"/>
        <end position="219"/>
    </location>
</feature>
<dbReference type="OrthoDB" id="10579198at2759"/>
<evidence type="ECO:0000313" key="2">
    <source>
        <dbReference type="EMBL" id="PMD38727.1"/>
    </source>
</evidence>
<dbReference type="AlphaFoldDB" id="A0A2J6RJR3"/>
<evidence type="ECO:0000313" key="3">
    <source>
        <dbReference type="Proteomes" id="UP000235786"/>
    </source>
</evidence>
<organism evidence="2 3">
    <name type="scientific">Hyaloscypha variabilis (strain UAMH 11265 / GT02V1 / F)</name>
    <name type="common">Meliniomyces variabilis</name>
    <dbReference type="NCBI Taxonomy" id="1149755"/>
    <lineage>
        <taxon>Eukaryota</taxon>
        <taxon>Fungi</taxon>
        <taxon>Dikarya</taxon>
        <taxon>Ascomycota</taxon>
        <taxon>Pezizomycotina</taxon>
        <taxon>Leotiomycetes</taxon>
        <taxon>Helotiales</taxon>
        <taxon>Hyaloscyphaceae</taxon>
        <taxon>Hyaloscypha</taxon>
        <taxon>Hyaloscypha variabilis</taxon>
    </lineage>
</organism>
<dbReference type="Proteomes" id="UP000235786">
    <property type="component" value="Unassembled WGS sequence"/>
</dbReference>
<feature type="compositionally biased region" description="Low complexity" evidence="1">
    <location>
        <begin position="182"/>
        <end position="197"/>
    </location>
</feature>
<feature type="compositionally biased region" description="Polar residues" evidence="1">
    <location>
        <begin position="1"/>
        <end position="15"/>
    </location>
</feature>
<reference evidence="2 3" key="1">
    <citation type="submission" date="2016-04" db="EMBL/GenBank/DDBJ databases">
        <title>A degradative enzymes factory behind the ericoid mycorrhizal symbiosis.</title>
        <authorList>
            <consortium name="DOE Joint Genome Institute"/>
            <person name="Martino E."/>
            <person name="Morin E."/>
            <person name="Grelet G."/>
            <person name="Kuo A."/>
            <person name="Kohler A."/>
            <person name="Daghino S."/>
            <person name="Barry K."/>
            <person name="Choi C."/>
            <person name="Cichocki N."/>
            <person name="Clum A."/>
            <person name="Copeland A."/>
            <person name="Hainaut M."/>
            <person name="Haridas S."/>
            <person name="Labutti K."/>
            <person name="Lindquist E."/>
            <person name="Lipzen A."/>
            <person name="Khouja H.-R."/>
            <person name="Murat C."/>
            <person name="Ohm R."/>
            <person name="Olson A."/>
            <person name="Spatafora J."/>
            <person name="Veneault-Fourrey C."/>
            <person name="Henrissat B."/>
            <person name="Grigoriev I."/>
            <person name="Martin F."/>
            <person name="Perotto S."/>
        </authorList>
    </citation>
    <scope>NUCLEOTIDE SEQUENCE [LARGE SCALE GENOMIC DNA]</scope>
    <source>
        <strain evidence="2 3">F</strain>
    </source>
</reference>
<protein>
    <submittedName>
        <fullName evidence="2">Uncharacterized protein</fullName>
    </submittedName>
</protein>
<feature type="compositionally biased region" description="Polar residues" evidence="1">
    <location>
        <begin position="156"/>
        <end position="170"/>
    </location>
</feature>
<dbReference type="EMBL" id="KZ613947">
    <property type="protein sequence ID" value="PMD38727.1"/>
    <property type="molecule type" value="Genomic_DNA"/>
</dbReference>
<feature type="compositionally biased region" description="Polar residues" evidence="1">
    <location>
        <begin position="328"/>
        <end position="338"/>
    </location>
</feature>
<feature type="compositionally biased region" description="Basic and acidic residues" evidence="1">
    <location>
        <begin position="22"/>
        <end position="43"/>
    </location>
</feature>
<accession>A0A2J6RJR3</accession>
<keyword evidence="3" id="KW-1185">Reference proteome</keyword>
<sequence length="338" mass="36488">MATPDFRQNSPSTGAHSPEPSMRADHTGSERSNERQFVGDHNDQASSEDMYTSPSTTPHTREACPFDVRTREEIAVPKADGAQAEIRQEEPLIGELSPNTLGSAEGQELPKSAERAGTQEHISVPPPLDNIAAAESVEATPKANKPKPLSPPNSEPSPTKNLESSLAQENYSKDAHTLMTPSRSGTRSNNSSGENTSHVSQQVDLAPEQAMPEENSAVAEQPILAAPSIAYKHPEYPLEMIEAANILLQLNREEKAELAGKKDTASAPSDSGGVLLRSGRRNEPVGHTRDRQRSGNMYTGFSPAEFDAYIDQQSSDGDTEDDPDLINVLQSAEFPNNN</sequence>
<evidence type="ECO:0000256" key="1">
    <source>
        <dbReference type="SAM" id="MobiDB-lite"/>
    </source>
</evidence>